<dbReference type="AlphaFoldDB" id="A0A9E5JLT1"/>
<evidence type="ECO:0000313" key="7">
    <source>
        <dbReference type="Proteomes" id="UP000818266"/>
    </source>
</evidence>
<feature type="coiled-coil region" evidence="1">
    <location>
        <begin position="201"/>
        <end position="235"/>
    </location>
</feature>
<organism evidence="6 7">
    <name type="scientific">Microcella pacifica</name>
    <dbReference type="NCBI Taxonomy" id="2591847"/>
    <lineage>
        <taxon>Bacteria</taxon>
        <taxon>Bacillati</taxon>
        <taxon>Actinomycetota</taxon>
        <taxon>Actinomycetes</taxon>
        <taxon>Micrococcales</taxon>
        <taxon>Microbacteriaceae</taxon>
        <taxon>Microcella</taxon>
    </lineage>
</organism>
<name>A0A9E5JLT1_9MICO</name>
<evidence type="ECO:0000256" key="2">
    <source>
        <dbReference type="SAM" id="MobiDB-lite"/>
    </source>
</evidence>
<comment type="caution">
    <text evidence="6">The sequence shown here is derived from an EMBL/GenBank/DDBJ whole genome shotgun (WGS) entry which is preliminary data.</text>
</comment>
<feature type="domain" description="TPM" evidence="5">
    <location>
        <begin position="43"/>
        <end position="159"/>
    </location>
</feature>
<feature type="compositionally biased region" description="Basic residues" evidence="2">
    <location>
        <begin position="653"/>
        <end position="667"/>
    </location>
</feature>
<reference evidence="6 7" key="2">
    <citation type="submission" date="2020-03" db="EMBL/GenBank/DDBJ databases">
        <title>Chryseoglobus sp. isolated from a deep-sea seamount.</title>
        <authorList>
            <person name="Zhang D.-C."/>
        </authorList>
    </citation>
    <scope>NUCLEOTIDE SEQUENCE [LARGE SCALE GENOMIC DNA]</scope>
    <source>
        <strain evidence="6 7">KN1116</strain>
    </source>
</reference>
<evidence type="ECO:0000313" key="6">
    <source>
        <dbReference type="EMBL" id="NHF62978.1"/>
    </source>
</evidence>
<dbReference type="Pfam" id="PF04536">
    <property type="entry name" value="TPM_phosphatase"/>
    <property type="match status" value="1"/>
</dbReference>
<feature type="transmembrane region" description="Helical" evidence="3">
    <location>
        <begin position="165"/>
        <end position="186"/>
    </location>
</feature>
<protein>
    <submittedName>
        <fullName evidence="6">TPM domain-containing protein</fullName>
    </submittedName>
</protein>
<evidence type="ECO:0000256" key="4">
    <source>
        <dbReference type="SAM" id="SignalP"/>
    </source>
</evidence>
<dbReference type="RefSeq" id="WP_165638074.1">
    <property type="nucleotide sequence ID" value="NZ_VIKT02000009.1"/>
</dbReference>
<feature type="region of interest" description="Disordered" evidence="2">
    <location>
        <begin position="612"/>
        <end position="667"/>
    </location>
</feature>
<dbReference type="Proteomes" id="UP000818266">
    <property type="component" value="Unassembled WGS sequence"/>
</dbReference>
<proteinExistence type="predicted"/>
<keyword evidence="7" id="KW-1185">Reference proteome</keyword>
<keyword evidence="3" id="KW-1133">Transmembrane helix</keyword>
<dbReference type="EMBL" id="VIKT02000009">
    <property type="protein sequence ID" value="NHF62978.1"/>
    <property type="molecule type" value="Genomic_DNA"/>
</dbReference>
<reference evidence="6 7" key="1">
    <citation type="submission" date="2019-06" db="EMBL/GenBank/DDBJ databases">
        <authorList>
            <person name="De-Chao Zhang Q."/>
        </authorList>
    </citation>
    <scope>NUCLEOTIDE SEQUENCE [LARGE SCALE GENOMIC DNA]</scope>
    <source>
        <strain evidence="6 7">KN1116</strain>
    </source>
</reference>
<evidence type="ECO:0000259" key="5">
    <source>
        <dbReference type="Pfam" id="PF04536"/>
    </source>
</evidence>
<feature type="compositionally biased region" description="Low complexity" evidence="2">
    <location>
        <begin position="614"/>
        <end position="652"/>
    </location>
</feature>
<dbReference type="InterPro" id="IPR007621">
    <property type="entry name" value="TPM_dom"/>
</dbReference>
<feature type="chain" id="PRO_5039161976" evidence="4">
    <location>
        <begin position="33"/>
        <end position="667"/>
    </location>
</feature>
<keyword evidence="1" id="KW-0175">Coiled coil</keyword>
<keyword evidence="3" id="KW-0472">Membrane</keyword>
<dbReference type="Gene3D" id="3.10.310.50">
    <property type="match status" value="1"/>
</dbReference>
<gene>
    <name evidence="6" type="ORF">FK219_006965</name>
</gene>
<evidence type="ECO:0000256" key="1">
    <source>
        <dbReference type="SAM" id="Coils"/>
    </source>
</evidence>
<evidence type="ECO:0000256" key="3">
    <source>
        <dbReference type="SAM" id="Phobius"/>
    </source>
</evidence>
<accession>A0A9E5JLT1</accession>
<keyword evidence="4" id="KW-0732">Signal</keyword>
<keyword evidence="3" id="KW-0812">Transmembrane</keyword>
<feature type="signal peptide" evidence="4">
    <location>
        <begin position="1"/>
        <end position="32"/>
    </location>
</feature>
<sequence>MPTTTQRRTPILLLLAALVGGSLLVGAGPAHAAEPLDVGGAYVLDEAGVLGDDAPRVEAALESLFDEIGAPLVVVIVDTFEAPQNGAEWADAAAIASGLGERDALLAIAVQDRSFGISPGLDFPVSDDALASAEAEALIPALRDDRWADAIVDYSERLASPGGSVLPLVIGALVIVVVVIIIVLVVRSRRRGTGTTRAPEKQSLEQLEQSASRRLVELDDALATSEQELGFAEAQFGTEPTAGFRDALTRARALVTEAFRTRGALEETTAEAGPRREALLSVIAQCDEADALLAAQEDAFEALREVEQNLSGAITTARGALDAAASAVESTTATLDRLREEYAESALRDIADAPEQLPRLLQLAEAELQAALAAHERQEPSAAAIEVRSAQLVLAQLHSTAAAVDRRAAELGEARSAVADQRSDLASGIEAARAIPSTSAGSPELTAAVAVAQSALDEIDDRDPVATLTRLVGADRALDAELADAREESERRAAAEGALERTLASTRSAILSAAEYIASHRGAVDASARARLAEAQAQLDVALDARASDPVSALETAQGAHDLARRALEAAERDVRGALEPRGAIGGLTGSGSSGGGGALVGGLLGGLLGSGGAPSRPRFGSSGSRRSSSSRSSGSSSRATSRSSSRSSRPARSSRSRSGRSRGGRF</sequence>